<evidence type="ECO:0000313" key="1">
    <source>
        <dbReference type="EMBL" id="KAF6812287.1"/>
    </source>
</evidence>
<evidence type="ECO:0000313" key="2">
    <source>
        <dbReference type="Proteomes" id="UP000639643"/>
    </source>
</evidence>
<organism evidence="1 2">
    <name type="scientific">Colletotrichum musicola</name>
    <dbReference type="NCBI Taxonomy" id="2175873"/>
    <lineage>
        <taxon>Eukaryota</taxon>
        <taxon>Fungi</taxon>
        <taxon>Dikarya</taxon>
        <taxon>Ascomycota</taxon>
        <taxon>Pezizomycotina</taxon>
        <taxon>Sordariomycetes</taxon>
        <taxon>Hypocreomycetidae</taxon>
        <taxon>Glomerellales</taxon>
        <taxon>Glomerellaceae</taxon>
        <taxon>Colletotrichum</taxon>
        <taxon>Colletotrichum orchidearum species complex</taxon>
    </lineage>
</organism>
<name>A0A8H6JG24_9PEZI</name>
<dbReference type="Proteomes" id="UP000639643">
    <property type="component" value="Unassembled WGS sequence"/>
</dbReference>
<dbReference type="AlphaFoldDB" id="A0A8H6JG24"/>
<dbReference type="EMBL" id="WIGM01000793">
    <property type="protein sequence ID" value="KAF6812287.1"/>
    <property type="molecule type" value="Genomic_DNA"/>
</dbReference>
<comment type="caution">
    <text evidence="1">The sequence shown here is derived from an EMBL/GenBank/DDBJ whole genome shotgun (WGS) entry which is preliminary data.</text>
</comment>
<keyword evidence="2" id="KW-1185">Reference proteome</keyword>
<reference evidence="1" key="1">
    <citation type="journal article" date="2020" name="Phytopathology">
        <title>Genome Sequence Resources of Colletotrichum truncatum, C. plurivorum, C. musicola, and C. sojae: Four Species Pathogenic to Soybean (Glycine max).</title>
        <authorList>
            <person name="Rogerio F."/>
            <person name="Boufleur T.R."/>
            <person name="Ciampi-Guillardi M."/>
            <person name="Sukno S.A."/>
            <person name="Thon M.R."/>
            <person name="Massola Junior N.S."/>
            <person name="Baroncelli R."/>
        </authorList>
    </citation>
    <scope>NUCLEOTIDE SEQUENCE</scope>
    <source>
        <strain evidence="1">LFN0074</strain>
    </source>
</reference>
<sequence>MPLQIIPNQFRILIAPRMLSLDASDQFDGPLAPRLDAVWEVDWAADQPVRGLYLWRNLVARLVYGLPDVERGQETCDGDEETFVCEKPARADSTSVSKCLVGGIRLVAVS</sequence>
<accession>A0A8H6JG24</accession>
<protein>
    <submittedName>
        <fullName evidence="1">Uncharacterized protein</fullName>
    </submittedName>
</protein>
<proteinExistence type="predicted"/>
<gene>
    <name evidence="1" type="ORF">CMUS01_13101</name>
</gene>